<dbReference type="SUPFAM" id="SSF53474">
    <property type="entry name" value="alpha/beta-Hydrolases"/>
    <property type="match status" value="1"/>
</dbReference>
<keyword evidence="3" id="KW-0378">Hydrolase</keyword>
<evidence type="ECO:0000259" key="2">
    <source>
        <dbReference type="Pfam" id="PF00561"/>
    </source>
</evidence>
<evidence type="ECO:0000313" key="3">
    <source>
        <dbReference type="EMBL" id="XBO45336.1"/>
    </source>
</evidence>
<dbReference type="InterPro" id="IPR000073">
    <property type="entry name" value="AB_hydrolase_1"/>
</dbReference>
<accession>A0AAU7JYU0</accession>
<protein>
    <submittedName>
        <fullName evidence="3">Alpha/beta fold hydrolase</fullName>
    </submittedName>
</protein>
<keyword evidence="1" id="KW-0732">Signal</keyword>
<name>A0AAU7JYU0_9MICO</name>
<feature type="signal peptide" evidence="1">
    <location>
        <begin position="1"/>
        <end position="28"/>
    </location>
</feature>
<feature type="chain" id="PRO_5043571407" evidence="1">
    <location>
        <begin position="29"/>
        <end position="553"/>
    </location>
</feature>
<sequence>MIAGRFVALALAWVAALSTLATSPAASADVRASARAVTYGQNCSTASSPTTGLVKDAHPVILVHGWTGSPMADTRTLLEAKMTPGWQFLLFDYHDSATRWADAPQIAGCLADYITKVSKAHTDAGGDGRVYFVAHSMGGLAVRFASAKPGVGDHVAGLVTLGTPHAGSPWGNANAVRWGRLKERMAGYGKDVPAGDAKARVCLAVHQGPTGMPAGCAVAPYLPGTTPVATIGGNLTIRRTVFGFLDYDVPTGGDTIVTQDSSQGYFNSAPSGRVPFGTHVNPISVPCTQDFNGIVDALTNLPSTLHMTPVSPIGALIGGFLQLQSDNLALGDIVNGNASLAMLDVLSSANLIPGNCSHTGITTNAAAMTATANALRQQAAQSATVKVDPTKLGLCSTPCKVSSSLTFNHPTWGRVTLYTLMPREPVHPANAVVVDSTGRVRWTMGEDVAGDVYDYWTLAKPARDNSGLIFINYNPGRYNGVAVLQPVPDGMRVLAGGYGPPHGQDLYYSELEGPVADGRYRVVSHSNDCSPDCAGGTITTVRLRFNGSKFVPD</sequence>
<dbReference type="InterPro" id="IPR029058">
    <property type="entry name" value="AB_hydrolase_fold"/>
</dbReference>
<organism evidence="3">
    <name type="scientific">Pedococcus sp. KACC 23699</name>
    <dbReference type="NCBI Taxonomy" id="3149228"/>
    <lineage>
        <taxon>Bacteria</taxon>
        <taxon>Bacillati</taxon>
        <taxon>Actinomycetota</taxon>
        <taxon>Actinomycetes</taxon>
        <taxon>Micrococcales</taxon>
        <taxon>Intrasporangiaceae</taxon>
        <taxon>Pedococcus</taxon>
    </lineage>
</organism>
<dbReference type="GO" id="GO:0016787">
    <property type="term" value="F:hydrolase activity"/>
    <property type="evidence" value="ECO:0007669"/>
    <property type="project" value="UniProtKB-KW"/>
</dbReference>
<dbReference type="Pfam" id="PF00561">
    <property type="entry name" value="Abhydrolase_1"/>
    <property type="match status" value="1"/>
</dbReference>
<dbReference type="EMBL" id="CP157483">
    <property type="protein sequence ID" value="XBO45336.1"/>
    <property type="molecule type" value="Genomic_DNA"/>
</dbReference>
<gene>
    <name evidence="3" type="ORF">ABEG17_08400</name>
</gene>
<dbReference type="AlphaFoldDB" id="A0AAU7JYU0"/>
<reference evidence="3" key="1">
    <citation type="submission" date="2024-05" db="EMBL/GenBank/DDBJ databases">
        <authorList>
            <person name="Kim S."/>
            <person name="Heo J."/>
            <person name="Choi H."/>
            <person name="Choi Y."/>
            <person name="Kwon S.-W."/>
            <person name="Kim Y."/>
        </authorList>
    </citation>
    <scope>NUCLEOTIDE SEQUENCE</scope>
    <source>
        <strain evidence="3">KACC 23699</strain>
    </source>
</reference>
<dbReference type="RefSeq" id="WP_406832828.1">
    <property type="nucleotide sequence ID" value="NZ_CP157483.1"/>
</dbReference>
<dbReference type="Gene3D" id="3.40.50.1820">
    <property type="entry name" value="alpha/beta hydrolase"/>
    <property type="match status" value="1"/>
</dbReference>
<proteinExistence type="predicted"/>
<evidence type="ECO:0000256" key="1">
    <source>
        <dbReference type="SAM" id="SignalP"/>
    </source>
</evidence>
<feature type="domain" description="AB hydrolase-1" evidence="2">
    <location>
        <begin position="59"/>
        <end position="185"/>
    </location>
</feature>